<evidence type="ECO:0000256" key="3">
    <source>
        <dbReference type="ARBA" id="ARBA00025223"/>
    </source>
</evidence>
<dbReference type="Proteomes" id="UP000243459">
    <property type="component" value="Chromosome 5"/>
</dbReference>
<evidence type="ECO:0008006" key="7">
    <source>
        <dbReference type="Google" id="ProtNLM"/>
    </source>
</evidence>
<dbReference type="OMA" id="EYICKAM"/>
<comment type="similarity">
    <text evidence="1">Belongs to the ABI family.</text>
</comment>
<reference evidence="6" key="1">
    <citation type="journal article" date="2017" name="Nat. Commun.">
        <title>The asparagus genome sheds light on the origin and evolution of a young Y chromosome.</title>
        <authorList>
            <person name="Harkess A."/>
            <person name="Zhou J."/>
            <person name="Xu C."/>
            <person name="Bowers J.E."/>
            <person name="Van der Hulst R."/>
            <person name="Ayyampalayam S."/>
            <person name="Mercati F."/>
            <person name="Riccardi P."/>
            <person name="McKain M.R."/>
            <person name="Kakrana A."/>
            <person name="Tang H."/>
            <person name="Ray J."/>
            <person name="Groenendijk J."/>
            <person name="Arikit S."/>
            <person name="Mathioni S.M."/>
            <person name="Nakano M."/>
            <person name="Shan H."/>
            <person name="Telgmann-Rauber A."/>
            <person name="Kanno A."/>
            <person name="Yue Z."/>
            <person name="Chen H."/>
            <person name="Li W."/>
            <person name="Chen Y."/>
            <person name="Xu X."/>
            <person name="Zhang Y."/>
            <person name="Luo S."/>
            <person name="Chen H."/>
            <person name="Gao J."/>
            <person name="Mao Z."/>
            <person name="Pires J.C."/>
            <person name="Luo M."/>
            <person name="Kudrna D."/>
            <person name="Wing R.A."/>
            <person name="Meyers B.C."/>
            <person name="Yi K."/>
            <person name="Kong H."/>
            <person name="Lavrijsen P."/>
            <person name="Sunseri F."/>
            <person name="Falavigna A."/>
            <person name="Ye Y."/>
            <person name="Leebens-Mack J.H."/>
            <person name="Chen G."/>
        </authorList>
    </citation>
    <scope>NUCLEOTIDE SEQUENCE [LARGE SCALE GENOMIC DNA]</scope>
    <source>
        <strain evidence="6">cv. DH0086</strain>
    </source>
</reference>
<protein>
    <recommendedName>
        <fullName evidence="7">Protein ABIL5</fullName>
    </recommendedName>
</protein>
<comment type="function">
    <text evidence="3">Involved in regulation of actin and microtubule organization. Part of a WAVE complex that activates the Arp2/3 complex.</text>
</comment>
<evidence type="ECO:0000313" key="5">
    <source>
        <dbReference type="EMBL" id="ONK69052.1"/>
    </source>
</evidence>
<accession>A0A5P1ESR9</accession>
<dbReference type="Gene3D" id="6.10.140.1620">
    <property type="match status" value="1"/>
</dbReference>
<comment type="subunit">
    <text evidence="2">Binds SCAR.</text>
</comment>
<organism evidence="5 6">
    <name type="scientific">Asparagus officinalis</name>
    <name type="common">Garden asparagus</name>
    <dbReference type="NCBI Taxonomy" id="4686"/>
    <lineage>
        <taxon>Eukaryota</taxon>
        <taxon>Viridiplantae</taxon>
        <taxon>Streptophyta</taxon>
        <taxon>Embryophyta</taxon>
        <taxon>Tracheophyta</taxon>
        <taxon>Spermatophyta</taxon>
        <taxon>Magnoliopsida</taxon>
        <taxon>Liliopsida</taxon>
        <taxon>Asparagales</taxon>
        <taxon>Asparagaceae</taxon>
        <taxon>Asparagoideae</taxon>
        <taxon>Asparagus</taxon>
    </lineage>
</organism>
<evidence type="ECO:0000256" key="1">
    <source>
        <dbReference type="ARBA" id="ARBA00010020"/>
    </source>
</evidence>
<dbReference type="EMBL" id="CM007385">
    <property type="protein sequence ID" value="ONK69052.1"/>
    <property type="molecule type" value="Genomic_DNA"/>
</dbReference>
<gene>
    <name evidence="5" type="ORF">A4U43_C05F18790</name>
</gene>
<dbReference type="InterPro" id="IPR028457">
    <property type="entry name" value="ABI"/>
</dbReference>
<dbReference type="PANTHER" id="PTHR10460:SF11">
    <property type="entry name" value="PROTEIN ABIL5-RELATED"/>
    <property type="match status" value="1"/>
</dbReference>
<dbReference type="Gramene" id="ONK69052">
    <property type="protein sequence ID" value="ONK69052"/>
    <property type="gene ID" value="A4U43_C05F18790"/>
</dbReference>
<dbReference type="OrthoDB" id="2159336at2759"/>
<feature type="region of interest" description="Disordered" evidence="4">
    <location>
        <begin position="1"/>
        <end position="22"/>
    </location>
</feature>
<evidence type="ECO:0000313" key="6">
    <source>
        <dbReference type="Proteomes" id="UP000243459"/>
    </source>
</evidence>
<dbReference type="AlphaFoldDB" id="A0A5P1ESR9"/>
<sequence>MLRTMPLPFKSPSLQNPEPEPDVDRFNRSLRELKDLRSQLYNAADYCEKAFLKTDKRKILLENTKSYVCEVVVTVVDHLGTVSSNLEQRVYGNNRISQAEQRIDCLKQRLFTCQQYAFRLELSSLLLSAKHTRHHRHYITTPSAKNLEEGRDASRVDAIGSNMPETSLCKKDQSIEAASIKPVLNDNIIFKPPVTYSISGTELTTVPPVFESPLRLLKPSNPSFGSPAKDTFKLGGSELKKKSPQGSNFLTFLKKSRRRT</sequence>
<proteinExistence type="inferred from homology"/>
<evidence type="ECO:0000256" key="4">
    <source>
        <dbReference type="SAM" id="MobiDB-lite"/>
    </source>
</evidence>
<evidence type="ECO:0000256" key="2">
    <source>
        <dbReference type="ARBA" id="ARBA00011513"/>
    </source>
</evidence>
<name>A0A5P1ESR9_ASPOF</name>
<dbReference type="PANTHER" id="PTHR10460">
    <property type="entry name" value="ABL INTERACTOR FAMILY MEMBER"/>
    <property type="match status" value="1"/>
</dbReference>
<keyword evidence="6" id="KW-1185">Reference proteome</keyword>
<feature type="region of interest" description="Disordered" evidence="4">
    <location>
        <begin position="220"/>
        <end position="260"/>
    </location>
</feature>